<sequence>MSATPKKQEELKGMLLEGRHPVLRQLRRQVVIEVSLFTAFLLMYYSIFDGDRKPVLFNVLLVVGVLFVIGHSIFGYFNSRRAIRTGNLREALNVRLKELKTYAWMSVLFRSVSTVFILLYFSMGIGVSDFTMEKQVILLGAILILVIQLGVKTNMWLRRIRRLGRVAGELGGD</sequence>
<organism evidence="2 3">
    <name type="scientific">Chitinophaga lutea</name>
    <dbReference type="NCBI Taxonomy" id="2488634"/>
    <lineage>
        <taxon>Bacteria</taxon>
        <taxon>Pseudomonadati</taxon>
        <taxon>Bacteroidota</taxon>
        <taxon>Chitinophagia</taxon>
        <taxon>Chitinophagales</taxon>
        <taxon>Chitinophagaceae</taxon>
        <taxon>Chitinophaga</taxon>
    </lineage>
</organism>
<feature type="transmembrane region" description="Helical" evidence="1">
    <location>
        <begin position="102"/>
        <end position="123"/>
    </location>
</feature>
<feature type="transmembrane region" description="Helical" evidence="1">
    <location>
        <begin position="30"/>
        <end position="48"/>
    </location>
</feature>
<accession>A0A3N4PWN7</accession>
<dbReference type="Proteomes" id="UP000278351">
    <property type="component" value="Unassembled WGS sequence"/>
</dbReference>
<reference evidence="2 3" key="1">
    <citation type="submission" date="2018-11" db="EMBL/GenBank/DDBJ databases">
        <title>Chitinophaga lutea sp.nov., isolate from arsenic contaminated soil.</title>
        <authorList>
            <person name="Zong Y."/>
        </authorList>
    </citation>
    <scope>NUCLEOTIDE SEQUENCE [LARGE SCALE GENOMIC DNA]</scope>
    <source>
        <strain evidence="2 3">ZY74</strain>
    </source>
</reference>
<evidence type="ECO:0000256" key="1">
    <source>
        <dbReference type="SAM" id="Phobius"/>
    </source>
</evidence>
<feature type="transmembrane region" description="Helical" evidence="1">
    <location>
        <begin position="135"/>
        <end position="157"/>
    </location>
</feature>
<dbReference type="AlphaFoldDB" id="A0A3N4PWN7"/>
<feature type="transmembrane region" description="Helical" evidence="1">
    <location>
        <begin position="54"/>
        <end position="77"/>
    </location>
</feature>
<dbReference type="EMBL" id="RPDH01000002">
    <property type="protein sequence ID" value="RPE08467.1"/>
    <property type="molecule type" value="Genomic_DNA"/>
</dbReference>
<keyword evidence="1" id="KW-0812">Transmembrane</keyword>
<gene>
    <name evidence="2" type="ORF">EGT74_15590</name>
</gene>
<evidence type="ECO:0000313" key="2">
    <source>
        <dbReference type="EMBL" id="RPE08467.1"/>
    </source>
</evidence>
<name>A0A3N4PWN7_9BACT</name>
<proteinExistence type="predicted"/>
<keyword evidence="1" id="KW-1133">Transmembrane helix</keyword>
<evidence type="ECO:0000313" key="3">
    <source>
        <dbReference type="Proteomes" id="UP000278351"/>
    </source>
</evidence>
<keyword evidence="1" id="KW-0472">Membrane</keyword>
<protein>
    <submittedName>
        <fullName evidence="2">Uncharacterized protein</fullName>
    </submittedName>
</protein>
<comment type="caution">
    <text evidence="2">The sequence shown here is derived from an EMBL/GenBank/DDBJ whole genome shotgun (WGS) entry which is preliminary data.</text>
</comment>
<keyword evidence="3" id="KW-1185">Reference proteome</keyword>